<evidence type="ECO:0000313" key="3">
    <source>
        <dbReference type="Proteomes" id="UP000677413"/>
    </source>
</evidence>
<dbReference type="GO" id="GO:0004803">
    <property type="term" value="F:transposase activity"/>
    <property type="evidence" value="ECO:0007669"/>
    <property type="project" value="InterPro"/>
</dbReference>
<dbReference type="GO" id="GO:0006313">
    <property type="term" value="P:DNA transposition"/>
    <property type="evidence" value="ECO:0007669"/>
    <property type="project" value="InterPro"/>
</dbReference>
<feature type="domain" description="Transposase IS4-like" evidence="1">
    <location>
        <begin position="12"/>
        <end position="72"/>
    </location>
</feature>
<dbReference type="EMBL" id="JAGPYQ010000001">
    <property type="protein sequence ID" value="MBQ0850543.1"/>
    <property type="molecule type" value="Genomic_DNA"/>
</dbReference>
<comment type="caution">
    <text evidence="2">The sequence shown here is derived from an EMBL/GenBank/DDBJ whole genome shotgun (WGS) entry which is preliminary data.</text>
</comment>
<dbReference type="GO" id="GO:0003677">
    <property type="term" value="F:DNA binding"/>
    <property type="evidence" value="ECO:0007669"/>
    <property type="project" value="InterPro"/>
</dbReference>
<evidence type="ECO:0000259" key="1">
    <source>
        <dbReference type="Pfam" id="PF01609"/>
    </source>
</evidence>
<name>A0A941B9Y0_9ACTN</name>
<dbReference type="PANTHER" id="PTHR30007">
    <property type="entry name" value="PHP DOMAIN PROTEIN"/>
    <property type="match status" value="1"/>
</dbReference>
<dbReference type="AlphaFoldDB" id="A0A941B9Y0"/>
<reference evidence="2 3" key="1">
    <citation type="submission" date="2021-04" db="EMBL/GenBank/DDBJ databases">
        <authorList>
            <person name="Tang X."/>
            <person name="Zhou X."/>
            <person name="Chen X."/>
            <person name="Cernava T."/>
            <person name="Zhang C."/>
        </authorList>
    </citation>
    <scope>NUCLEOTIDE SEQUENCE [LARGE SCALE GENOMIC DNA]</scope>
    <source>
        <strain evidence="2 3">BH-SS-21</strain>
    </source>
</reference>
<dbReference type="InterPro" id="IPR002559">
    <property type="entry name" value="Transposase_11"/>
</dbReference>
<accession>A0A941B9Y0</accession>
<dbReference type="Pfam" id="PF01609">
    <property type="entry name" value="DDE_Tnp_1"/>
    <property type="match status" value="1"/>
</dbReference>
<dbReference type="Proteomes" id="UP000677413">
    <property type="component" value="Unassembled WGS sequence"/>
</dbReference>
<dbReference type="PANTHER" id="PTHR30007:SF0">
    <property type="entry name" value="TRANSPOSASE"/>
    <property type="match status" value="1"/>
</dbReference>
<sequence>MGLLVCDRDAARDVFWRLRIVSRLKGTKGLVVLPHRWKAERTIGWCMNARRNARDYARLPQHSEAHLNRALITMMTRRLTRKSPRTRQWTRKTPATG</sequence>
<gene>
    <name evidence="2" type="ORF">J8N05_20425</name>
</gene>
<evidence type="ECO:0000313" key="2">
    <source>
        <dbReference type="EMBL" id="MBQ0850543.1"/>
    </source>
</evidence>
<organism evidence="2 3">
    <name type="scientific">Streptomyces liliiviolaceus</name>
    <dbReference type="NCBI Taxonomy" id="2823109"/>
    <lineage>
        <taxon>Bacteria</taxon>
        <taxon>Bacillati</taxon>
        <taxon>Actinomycetota</taxon>
        <taxon>Actinomycetes</taxon>
        <taxon>Kitasatosporales</taxon>
        <taxon>Streptomycetaceae</taxon>
        <taxon>Streptomyces</taxon>
    </lineage>
</organism>
<keyword evidence="3" id="KW-1185">Reference proteome</keyword>
<proteinExistence type="predicted"/>
<protein>
    <submittedName>
        <fullName evidence="2">Transposase</fullName>
    </submittedName>
</protein>
<dbReference type="RefSeq" id="WP_210884773.1">
    <property type="nucleotide sequence ID" value="NZ_JAGPYQ010000001.1"/>
</dbReference>